<organism evidence="1">
    <name type="scientific">Aphanomyces astaci</name>
    <name type="common">Crayfish plague agent</name>
    <dbReference type="NCBI Taxonomy" id="112090"/>
    <lineage>
        <taxon>Eukaryota</taxon>
        <taxon>Sar</taxon>
        <taxon>Stramenopiles</taxon>
        <taxon>Oomycota</taxon>
        <taxon>Saprolegniomycetes</taxon>
        <taxon>Saprolegniales</taxon>
        <taxon>Verrucalvaceae</taxon>
        <taxon>Aphanomyces</taxon>
    </lineage>
</organism>
<dbReference type="RefSeq" id="XP_009825861.1">
    <property type="nucleotide sequence ID" value="XM_009827559.1"/>
</dbReference>
<dbReference type="GeneID" id="20805451"/>
<reference evidence="1" key="1">
    <citation type="submission" date="2013-12" db="EMBL/GenBank/DDBJ databases">
        <title>The Genome Sequence of Aphanomyces astaci APO3.</title>
        <authorList>
            <consortium name="The Broad Institute Genomics Platform"/>
            <person name="Russ C."/>
            <person name="Tyler B."/>
            <person name="van West P."/>
            <person name="Dieguez-Uribeondo J."/>
            <person name="Young S.K."/>
            <person name="Zeng Q."/>
            <person name="Gargeya S."/>
            <person name="Fitzgerald M."/>
            <person name="Abouelleil A."/>
            <person name="Alvarado L."/>
            <person name="Chapman S.B."/>
            <person name="Gainer-Dewar J."/>
            <person name="Goldberg J."/>
            <person name="Griggs A."/>
            <person name="Gujja S."/>
            <person name="Hansen M."/>
            <person name="Howarth C."/>
            <person name="Imamovic A."/>
            <person name="Ireland A."/>
            <person name="Larimer J."/>
            <person name="McCowan C."/>
            <person name="Murphy C."/>
            <person name="Pearson M."/>
            <person name="Poon T.W."/>
            <person name="Priest M."/>
            <person name="Roberts A."/>
            <person name="Saif S."/>
            <person name="Shea T."/>
            <person name="Sykes S."/>
            <person name="Wortman J."/>
            <person name="Nusbaum C."/>
            <person name="Birren B."/>
        </authorList>
    </citation>
    <scope>NUCLEOTIDE SEQUENCE [LARGE SCALE GENOMIC DNA]</scope>
    <source>
        <strain evidence="1">APO3</strain>
    </source>
</reference>
<dbReference type="VEuPathDB" id="FungiDB:H257_03455"/>
<evidence type="ECO:0000313" key="1">
    <source>
        <dbReference type="EMBL" id="ETV84169.1"/>
    </source>
</evidence>
<protein>
    <recommendedName>
        <fullName evidence="2">PH domain-containing protein</fullName>
    </recommendedName>
</protein>
<dbReference type="AlphaFoldDB" id="W4GYT7"/>
<dbReference type="EMBL" id="KI913119">
    <property type="protein sequence ID" value="ETV84169.1"/>
    <property type="molecule type" value="Genomic_DNA"/>
</dbReference>
<sequence length="525" mass="56006">MDARGAGDDWDFMARPAECVDDDHNDAIPSLVLGKAMSTPSSPQTTVAALDDNVFLHASMQLVQQQSETRQRVRNLWYLIQRLRWDGHLDTTAMDILRNDLLQVIKGLSMEKQDGTRICKSGELVHHMSSSGCRQKVWAVLHHDHGRLDLTTVPDTPPSSSSQPSDPFGLSKLSASLAWILDGGNGDAASGAPSQATKSVSVLGATVRSVVTSSSSQLVEIAVPPSAGSPASLVFLEAPSEAMHLEWIDALTSVARSDLLAMQVAVGGAASADMYKAAVAAWSPIRVPLTWQRGVVEKQEKQAGLNRRDSKNLSMLQVFKDIARDKYVVDGVPVATSDDVVRALMAKVLPFLLQLELPLSPSVQRSSSSSPVARLTRSSEATALSFVERVLRGSARTQSGGDIYDAIALVCANPALVTLCPVSHDVLPVTLTVDTVAHPLQQLHVHMQVCMQFKAMPHFHCVTSPVTSPRAALSSSTPVSPRELLTSPRAEPGGDCAVLTGTLTRTFTFGAAADPGHVAIVTVSA</sequence>
<name>W4GYT7_APHAT</name>
<gene>
    <name evidence="1" type="ORF">H257_03455</name>
</gene>
<accession>W4GYT7</accession>
<dbReference type="OrthoDB" id="72766at2759"/>
<proteinExistence type="predicted"/>
<evidence type="ECO:0008006" key="2">
    <source>
        <dbReference type="Google" id="ProtNLM"/>
    </source>
</evidence>